<dbReference type="InterPro" id="IPR003399">
    <property type="entry name" value="Mce/MlaD"/>
</dbReference>
<keyword evidence="4 7" id="KW-0812">Transmembrane</keyword>
<dbReference type="GO" id="GO:0005886">
    <property type="term" value="C:plasma membrane"/>
    <property type="evidence" value="ECO:0007669"/>
    <property type="project" value="UniProtKB-SubCell"/>
</dbReference>
<dbReference type="GeneID" id="66260988"/>
<evidence type="ECO:0000256" key="5">
    <source>
        <dbReference type="ARBA" id="ARBA00022989"/>
    </source>
</evidence>
<evidence type="ECO:0000313" key="9">
    <source>
        <dbReference type="EMBL" id="ATW29984.1"/>
    </source>
</evidence>
<feature type="transmembrane region" description="Helical" evidence="7">
    <location>
        <begin position="21"/>
        <end position="43"/>
    </location>
</feature>
<evidence type="ECO:0000256" key="2">
    <source>
        <dbReference type="ARBA" id="ARBA00022475"/>
    </source>
</evidence>
<comment type="subcellular location">
    <subcellularLocation>
        <location evidence="1">Cell inner membrane</location>
    </subcellularLocation>
</comment>
<feature type="domain" description="Mce/MlaD" evidence="8">
    <location>
        <begin position="47"/>
        <end position="138"/>
    </location>
</feature>
<evidence type="ECO:0000256" key="6">
    <source>
        <dbReference type="ARBA" id="ARBA00023136"/>
    </source>
</evidence>
<dbReference type="RefSeq" id="WP_015873733.1">
    <property type="nucleotide sequence ID" value="NZ_CADIJH010000004.1"/>
</dbReference>
<gene>
    <name evidence="9" type="ORF">BJP41_06180</name>
</gene>
<accession>A0A2D3T845</accession>
<name>A0A2D3T845_9ENTR</name>
<dbReference type="EMBL" id="CP017606">
    <property type="protein sequence ID" value="ATW29984.1"/>
    <property type="molecule type" value="Genomic_DNA"/>
</dbReference>
<dbReference type="NCBIfam" id="NF008070">
    <property type="entry name" value="PRK10807.1"/>
    <property type="match status" value="1"/>
</dbReference>
<evidence type="ECO:0000259" key="8">
    <source>
        <dbReference type="Pfam" id="PF02470"/>
    </source>
</evidence>
<evidence type="ECO:0000256" key="4">
    <source>
        <dbReference type="ARBA" id="ARBA00022692"/>
    </source>
</evidence>
<feature type="domain" description="Mce/MlaD" evidence="8">
    <location>
        <begin position="299"/>
        <end position="394"/>
    </location>
</feature>
<dbReference type="Pfam" id="PF02470">
    <property type="entry name" value="MlaD"/>
    <property type="match status" value="3"/>
</dbReference>
<dbReference type="Proteomes" id="UP000230008">
    <property type="component" value="Chromosome"/>
</dbReference>
<dbReference type="PANTHER" id="PTHR30462:SF2">
    <property type="entry name" value="INTERMEMBRANE TRANSPORT PROTEIN PQIB"/>
    <property type="match status" value="1"/>
</dbReference>
<keyword evidence="5 7" id="KW-1133">Transmembrane helix</keyword>
<sequence length="552" mass="61682">MNDLNPNSFLKDAEIEKIRRWSPVWIIPIVTILIGAWILFYHFSHLGQEVSLVTYNAEGIQAGKTKIKSRNVDVGMVEKVVLSRDLNHVIIKARLYKGMENLLRKDSVFWVIKPEIGRAGVSGLSTLLSGAYVELRPGIKGAPPKKFELLTAPPLASPDAKGIRILLYNDQDRQINPGDPVLFRGYRVGSVETSHFDVASRLMNYQLFINSPYDSLVTTNVRFWQDSGIALDLSSQGMRVEISSLLTLFGGGVSFDVPKGLELGEPVNNKTQFQLFDSKASIQNSLYAEHKDFLLFFPDSIRGLQSGAPVEFRGVRVGTVSEAPFFFKEAPQPQPFDHDFHIPVLIKIEPARFKSGLGKDINLKMLKEAEQNGLRAALKSGNLITGALFVDLDFYPNAKPWKEFQSLEGYPLLPTVSGGTTQIQQKVNDILDKINQLAMEPALNQFTQTLVESQKTMQKMQKTLTLLNEIMGSKGMKNLPETFQKTLHQLSESIKGFEPGSQGYHKMMGNLQGLNDILRELQPLLRTLNTKSNALIFQAPPSQDPQPMKAKK</sequence>
<evidence type="ECO:0000256" key="1">
    <source>
        <dbReference type="ARBA" id="ARBA00004533"/>
    </source>
</evidence>
<proteinExistence type="predicted"/>
<keyword evidence="3" id="KW-0997">Cell inner membrane</keyword>
<dbReference type="PANTHER" id="PTHR30462">
    <property type="entry name" value="INTERMEMBRANE TRANSPORT PROTEIN PQIB-RELATED"/>
    <property type="match status" value="1"/>
</dbReference>
<evidence type="ECO:0000256" key="7">
    <source>
        <dbReference type="SAM" id="Phobius"/>
    </source>
</evidence>
<keyword evidence="2" id="KW-1003">Cell membrane</keyword>
<evidence type="ECO:0000256" key="3">
    <source>
        <dbReference type="ARBA" id="ARBA00022519"/>
    </source>
</evidence>
<keyword evidence="6 7" id="KW-0472">Membrane</keyword>
<feature type="domain" description="Mce/MlaD" evidence="8">
    <location>
        <begin position="162"/>
        <end position="248"/>
    </location>
</feature>
<reference evidence="10" key="2">
    <citation type="submission" date="2017-11" db="EMBL/GenBank/DDBJ databases">
        <title>PacBio sequencing of new strain of the secondary endosymbiont Candidatus Hamiltonella defensa.</title>
        <authorList>
            <person name="Strand M.R."/>
            <person name="Oliver K."/>
        </authorList>
    </citation>
    <scope>NUCLEOTIDE SEQUENCE [LARGE SCALE GENOMIC DNA]</scope>
    <source>
        <strain evidence="10">A2C</strain>
    </source>
</reference>
<evidence type="ECO:0000313" key="10">
    <source>
        <dbReference type="Proteomes" id="UP000230008"/>
    </source>
</evidence>
<protein>
    <submittedName>
        <fullName evidence="9">Paraquat-inducible protein B</fullName>
    </submittedName>
</protein>
<dbReference type="InterPro" id="IPR051800">
    <property type="entry name" value="PqiA-PqiB_transport"/>
</dbReference>
<reference evidence="10" key="1">
    <citation type="submission" date="2016-10" db="EMBL/GenBank/DDBJ databases">
        <authorList>
            <person name="Chevignon G."/>
        </authorList>
    </citation>
    <scope>NUCLEOTIDE SEQUENCE [LARGE SCALE GENOMIC DNA]</scope>
    <source>
        <strain evidence="10">A2C</strain>
    </source>
</reference>
<dbReference type="AlphaFoldDB" id="A0A2D3T845"/>
<organism evidence="9 10">
    <name type="scientific">Candidatus Williamhamiltonella defendens</name>
    <dbReference type="NCBI Taxonomy" id="138072"/>
    <lineage>
        <taxon>Bacteria</taxon>
        <taxon>Pseudomonadati</taxon>
        <taxon>Pseudomonadota</taxon>
        <taxon>Gammaproteobacteria</taxon>
        <taxon>Enterobacterales</taxon>
        <taxon>Enterobacteriaceae</taxon>
        <taxon>aphid secondary symbionts</taxon>
        <taxon>Candidatus Williamhamiltonella</taxon>
    </lineage>
</organism>
<dbReference type="OMA" id="HHVEIKA"/>